<evidence type="ECO:0000313" key="3">
    <source>
        <dbReference type="Proteomes" id="UP000602510"/>
    </source>
</evidence>
<comment type="caution">
    <text evidence="2">The sequence shown here is derived from an EMBL/GenBank/DDBJ whole genome shotgun (WGS) entry which is preliminary data.</text>
</comment>
<evidence type="ECO:0000313" key="2">
    <source>
        <dbReference type="EMBL" id="KAF4038633.1"/>
    </source>
</evidence>
<evidence type="ECO:0000256" key="1">
    <source>
        <dbReference type="SAM" id="MobiDB-lite"/>
    </source>
</evidence>
<protein>
    <submittedName>
        <fullName evidence="2">Uncharacterized protein</fullName>
    </submittedName>
</protein>
<dbReference type="Proteomes" id="UP000602510">
    <property type="component" value="Unassembled WGS sequence"/>
</dbReference>
<sequence>MQANNELLSDAAFFEEAADFLDRNCFSPTSTLFNDVDERETNLGTEMLAILESSEGTSSNLSSSTPSPTIVRPVPTSAISLSLR</sequence>
<keyword evidence="3" id="KW-1185">Reference proteome</keyword>
<accession>A0A833STV3</accession>
<gene>
    <name evidence="2" type="ORF">GN244_ATG09158</name>
</gene>
<dbReference type="AlphaFoldDB" id="A0A833STV3"/>
<dbReference type="EMBL" id="WSZM01000190">
    <property type="protein sequence ID" value="KAF4038633.1"/>
    <property type="molecule type" value="Genomic_DNA"/>
</dbReference>
<feature type="compositionally biased region" description="Low complexity" evidence="1">
    <location>
        <begin position="54"/>
        <end position="68"/>
    </location>
</feature>
<reference evidence="2" key="1">
    <citation type="submission" date="2020-04" db="EMBL/GenBank/DDBJ databases">
        <title>Hybrid Assembly of Korean Phytophthora infestans isolates.</title>
        <authorList>
            <person name="Prokchorchik M."/>
            <person name="Lee Y."/>
            <person name="Seo J."/>
            <person name="Cho J.-H."/>
            <person name="Park Y.-E."/>
            <person name="Jang D.-C."/>
            <person name="Im J.-S."/>
            <person name="Choi J.-G."/>
            <person name="Park H.-J."/>
            <person name="Lee G.-B."/>
            <person name="Lee Y.-G."/>
            <person name="Hong S.-Y."/>
            <person name="Cho K."/>
            <person name="Sohn K.H."/>
        </authorList>
    </citation>
    <scope>NUCLEOTIDE SEQUENCE</scope>
    <source>
        <strain evidence="2">KR_1_A1</strain>
    </source>
</reference>
<organism evidence="2 3">
    <name type="scientific">Phytophthora infestans</name>
    <name type="common">Potato late blight agent</name>
    <name type="synonym">Botrytis infestans</name>
    <dbReference type="NCBI Taxonomy" id="4787"/>
    <lineage>
        <taxon>Eukaryota</taxon>
        <taxon>Sar</taxon>
        <taxon>Stramenopiles</taxon>
        <taxon>Oomycota</taxon>
        <taxon>Peronosporomycetes</taxon>
        <taxon>Peronosporales</taxon>
        <taxon>Peronosporaceae</taxon>
        <taxon>Phytophthora</taxon>
    </lineage>
</organism>
<name>A0A833STV3_PHYIN</name>
<proteinExistence type="predicted"/>
<feature type="region of interest" description="Disordered" evidence="1">
    <location>
        <begin position="54"/>
        <end position="84"/>
    </location>
</feature>